<evidence type="ECO:0000313" key="1">
    <source>
        <dbReference type="EMBL" id="QDT28200.1"/>
    </source>
</evidence>
<accession>A0A517Q994</accession>
<organism evidence="1 2">
    <name type="scientific">Gimesia panareensis</name>
    <dbReference type="NCBI Taxonomy" id="2527978"/>
    <lineage>
        <taxon>Bacteria</taxon>
        <taxon>Pseudomonadati</taxon>
        <taxon>Planctomycetota</taxon>
        <taxon>Planctomycetia</taxon>
        <taxon>Planctomycetales</taxon>
        <taxon>Planctomycetaceae</taxon>
        <taxon>Gimesia</taxon>
    </lineage>
</organism>
<dbReference type="RefSeq" id="WP_145110390.1">
    <property type="nucleotide sequence ID" value="NZ_CP036277.1"/>
</dbReference>
<reference evidence="1 2" key="1">
    <citation type="submission" date="2019-03" db="EMBL/GenBank/DDBJ databases">
        <title>Deep-cultivation of Planctomycetes and their phenomic and genomic characterization uncovers novel biology.</title>
        <authorList>
            <person name="Wiegand S."/>
            <person name="Jogler M."/>
            <person name="Boedeker C."/>
            <person name="Pinto D."/>
            <person name="Vollmers J."/>
            <person name="Rivas-Marin E."/>
            <person name="Kohn T."/>
            <person name="Peeters S.H."/>
            <person name="Heuer A."/>
            <person name="Rast P."/>
            <person name="Oberbeckmann S."/>
            <person name="Bunk B."/>
            <person name="Jeske O."/>
            <person name="Meyerdierks A."/>
            <person name="Storesund J.E."/>
            <person name="Kallscheuer N."/>
            <person name="Luecker S."/>
            <person name="Lage O.M."/>
            <person name="Pohl T."/>
            <person name="Merkel B.J."/>
            <person name="Hornburger P."/>
            <person name="Mueller R.-W."/>
            <person name="Bruemmer F."/>
            <person name="Labrenz M."/>
            <person name="Spormann A.M."/>
            <person name="Op den Camp H."/>
            <person name="Overmann J."/>
            <person name="Amann R."/>
            <person name="Jetten M.S.M."/>
            <person name="Mascher T."/>
            <person name="Medema M.H."/>
            <person name="Devos D.P."/>
            <person name="Kaster A.-K."/>
            <person name="Ovreas L."/>
            <person name="Rohde M."/>
            <person name="Galperin M.Y."/>
            <person name="Jogler C."/>
        </authorList>
    </citation>
    <scope>NUCLEOTIDE SEQUENCE [LARGE SCALE GENOMIC DNA]</scope>
    <source>
        <strain evidence="1 2">Enr10</strain>
    </source>
</reference>
<proteinExistence type="predicted"/>
<protein>
    <submittedName>
        <fullName evidence="1">Uncharacterized protein</fullName>
    </submittedName>
</protein>
<gene>
    <name evidence="1" type="ORF">Enr10x_35390</name>
</gene>
<accession>A0A518A8K8</accession>
<keyword evidence="2" id="KW-1185">Reference proteome</keyword>
<name>A0A517Q994_9PLAN</name>
<sequence length="132" mass="14395">MEPFVILYSQIPTRDLQTPVLTEGSNFAESFVGIRTKFCPNVAGLCPVFVLIVSIFGQNLSRFGQIRGRTIRTGSNCSSKNLVKIDDVSGAFASLVRRVPVHVDLPRARARLGPTYDSAGADQGQIVQRINS</sequence>
<dbReference type="EMBL" id="CP037421">
    <property type="protein sequence ID" value="QDT28200.1"/>
    <property type="molecule type" value="Genomic_DNA"/>
</dbReference>
<dbReference type="Proteomes" id="UP000315647">
    <property type="component" value="Chromosome"/>
</dbReference>
<dbReference type="AlphaFoldDB" id="A0A517Q994"/>
<evidence type="ECO:0000313" key="2">
    <source>
        <dbReference type="Proteomes" id="UP000315647"/>
    </source>
</evidence>